<dbReference type="InterPro" id="IPR002035">
    <property type="entry name" value="VWF_A"/>
</dbReference>
<comment type="caution">
    <text evidence="2">The sequence shown here is derived from an EMBL/GenBank/DDBJ whole genome shotgun (WGS) entry which is preliminary data.</text>
</comment>
<accession>A0A819IA27</accession>
<dbReference type="SUPFAM" id="SSF53300">
    <property type="entry name" value="vWA-like"/>
    <property type="match status" value="1"/>
</dbReference>
<proteinExistence type="predicted"/>
<dbReference type="Gene3D" id="3.40.50.410">
    <property type="entry name" value="von Willebrand factor, type A domain"/>
    <property type="match status" value="1"/>
</dbReference>
<dbReference type="EMBL" id="CAJOAZ010002303">
    <property type="protein sequence ID" value="CAF3915578.1"/>
    <property type="molecule type" value="Genomic_DNA"/>
</dbReference>
<dbReference type="AlphaFoldDB" id="A0A819IA27"/>
<protein>
    <recommendedName>
        <fullName evidence="1">VWFA domain-containing protein</fullName>
    </recommendedName>
</protein>
<dbReference type="PROSITE" id="PS50234">
    <property type="entry name" value="VWFA"/>
    <property type="match status" value="1"/>
</dbReference>
<feature type="domain" description="VWFA" evidence="1">
    <location>
        <begin position="52"/>
        <end position="226"/>
    </location>
</feature>
<dbReference type="Pfam" id="PF13768">
    <property type="entry name" value="VWA_3"/>
    <property type="match status" value="1"/>
</dbReference>
<dbReference type="PANTHER" id="PTHR45737:SF6">
    <property type="entry name" value="VON WILLEBRAND FACTOR A DOMAIN-CONTAINING PROTEIN 5A"/>
    <property type="match status" value="1"/>
</dbReference>
<dbReference type="InterPro" id="IPR036465">
    <property type="entry name" value="vWFA_dom_sf"/>
</dbReference>
<evidence type="ECO:0000259" key="1">
    <source>
        <dbReference type="PROSITE" id="PS50234"/>
    </source>
</evidence>
<sequence>MQLVESHSNTILAVESHSNTILAVESNAVMASFTPSEEDCQRVMSNTDITNEFIFVVDCSGSMNDENKIELARQAMLLFLKSLPMNCYFNIIRFGSNHQGLFSETTALYNEANAQKAEQLTKTMKADLGGTELLTPLQSLDKNPPIQGRARQIFLFTDGEVSNVDEVVDLCRTMATSTRIFSFGLGSSPSRSLVKGLARATNGRFVFIPPHTSVDVHVGEQLQKALQLCITNVKVQWSLGTEAIITGPTNIPPVYANDRLIVYALIQDKSARFDHNSTVPLATEQSQLGKAKVTYTPAVSNDKMIARLAAKALILELQHEKLPSSIQKNNTGSLQTRFKKHHNDDNETAKEITKKRIIELSLKYNILSPHTAFVGVEKRTDTSNADMVLREVPIQISADDQYLQMNSPTPPSLQTTNSNVDLFDIFTTQMYHTANVSHYSPLQMNRSMPAFNCLCADFDITTPSQPTNKLSNNSFKSALSSAYTLNDFDPFYQNVDETSHNVQTQADDVWPTNGQDIIRQLIDKQKFDGSWDLDSKSLERLIGKPLTAFQHLASNQILTPAIVIAVFETRFAMHSSMWYGIVQKARKRLVDLLGKDVKKLDTLLAEIRKQL</sequence>
<evidence type="ECO:0000313" key="3">
    <source>
        <dbReference type="Proteomes" id="UP000663844"/>
    </source>
</evidence>
<dbReference type="PANTHER" id="PTHR45737">
    <property type="entry name" value="VON WILLEBRAND FACTOR A DOMAIN-CONTAINING PROTEIN 5A"/>
    <property type="match status" value="1"/>
</dbReference>
<dbReference type="Proteomes" id="UP000663844">
    <property type="component" value="Unassembled WGS sequence"/>
</dbReference>
<dbReference type="SMART" id="SM00327">
    <property type="entry name" value="VWA"/>
    <property type="match status" value="1"/>
</dbReference>
<organism evidence="2 3">
    <name type="scientific">Adineta steineri</name>
    <dbReference type="NCBI Taxonomy" id="433720"/>
    <lineage>
        <taxon>Eukaryota</taxon>
        <taxon>Metazoa</taxon>
        <taxon>Spiralia</taxon>
        <taxon>Gnathifera</taxon>
        <taxon>Rotifera</taxon>
        <taxon>Eurotatoria</taxon>
        <taxon>Bdelloidea</taxon>
        <taxon>Adinetida</taxon>
        <taxon>Adinetidae</taxon>
        <taxon>Adineta</taxon>
    </lineage>
</organism>
<name>A0A819IA27_9BILA</name>
<gene>
    <name evidence="2" type="ORF">OXD698_LOCUS24727</name>
</gene>
<reference evidence="2" key="1">
    <citation type="submission" date="2021-02" db="EMBL/GenBank/DDBJ databases">
        <authorList>
            <person name="Nowell W R."/>
        </authorList>
    </citation>
    <scope>NUCLEOTIDE SEQUENCE</scope>
</reference>
<evidence type="ECO:0000313" key="2">
    <source>
        <dbReference type="EMBL" id="CAF3915578.1"/>
    </source>
</evidence>